<dbReference type="Pfam" id="PF22025">
    <property type="entry name" value="ThiI_fer"/>
    <property type="match status" value="1"/>
</dbReference>
<dbReference type="Gene3D" id="3.40.50.620">
    <property type="entry name" value="HUPs"/>
    <property type="match status" value="1"/>
</dbReference>
<evidence type="ECO:0000256" key="3">
    <source>
        <dbReference type="ARBA" id="ARBA00022555"/>
    </source>
</evidence>
<dbReference type="InterPro" id="IPR049962">
    <property type="entry name" value="THUMP_ThiI"/>
</dbReference>
<evidence type="ECO:0000256" key="2">
    <source>
        <dbReference type="ARBA" id="ARBA00022490"/>
    </source>
</evidence>
<dbReference type="GO" id="GO:0002937">
    <property type="term" value="P:tRNA 4-thiouridine biosynthesis"/>
    <property type="evidence" value="ECO:0007669"/>
    <property type="project" value="TreeGrafter"/>
</dbReference>
<evidence type="ECO:0000313" key="21">
    <source>
        <dbReference type="Proteomes" id="UP000594464"/>
    </source>
</evidence>
<evidence type="ECO:0000256" key="11">
    <source>
        <dbReference type="ARBA" id="ARBA00058382"/>
    </source>
</evidence>
<evidence type="ECO:0000313" key="20">
    <source>
        <dbReference type="EMBL" id="QPJ65612.1"/>
    </source>
</evidence>
<keyword evidence="8 18" id="KW-0784">Thiamine biosynthesis</keyword>
<name>A0A7T0C302_9BACT</name>
<keyword evidence="3 18" id="KW-0820">tRNA-binding</keyword>
<dbReference type="InterPro" id="IPR050102">
    <property type="entry name" value="tRNA_sulfurtransferase_ThiI"/>
</dbReference>
<dbReference type="InterPro" id="IPR020536">
    <property type="entry name" value="ThiI_AANH"/>
</dbReference>
<evidence type="ECO:0000256" key="4">
    <source>
        <dbReference type="ARBA" id="ARBA00022679"/>
    </source>
</evidence>
<dbReference type="SUPFAM" id="SSF52402">
    <property type="entry name" value="Adenine nucleotide alpha hydrolases-like"/>
    <property type="match status" value="1"/>
</dbReference>
<comment type="subcellular location">
    <subcellularLocation>
        <location evidence="1 18">Cytoplasm</location>
    </subcellularLocation>
</comment>
<dbReference type="InterPro" id="IPR014729">
    <property type="entry name" value="Rossmann-like_a/b/a_fold"/>
</dbReference>
<dbReference type="CDD" id="cd11716">
    <property type="entry name" value="THUMP_ThiI"/>
    <property type="match status" value="1"/>
</dbReference>
<keyword evidence="7 18" id="KW-0694">RNA-binding</keyword>
<dbReference type="GO" id="GO:0052837">
    <property type="term" value="P:thiazole biosynthetic process"/>
    <property type="evidence" value="ECO:0007669"/>
    <property type="project" value="TreeGrafter"/>
</dbReference>
<evidence type="ECO:0000256" key="6">
    <source>
        <dbReference type="ARBA" id="ARBA00022840"/>
    </source>
</evidence>
<dbReference type="InterPro" id="IPR003720">
    <property type="entry name" value="tRNA_STrfase"/>
</dbReference>
<dbReference type="Pfam" id="PF02568">
    <property type="entry name" value="ThiI"/>
    <property type="match status" value="1"/>
</dbReference>
<comment type="pathway">
    <text evidence="18">Cofactor biosynthesis; thiamine diphosphate biosynthesis.</text>
</comment>
<keyword evidence="5 18" id="KW-0547">Nucleotide-binding</keyword>
<keyword evidence="6 18" id="KW-0067">ATP-binding</keyword>
<evidence type="ECO:0000256" key="9">
    <source>
        <dbReference type="ARBA" id="ARBA00050570"/>
    </source>
</evidence>
<dbReference type="InterPro" id="IPR049961">
    <property type="entry name" value="ThiI_N"/>
</dbReference>
<dbReference type="CDD" id="cd01712">
    <property type="entry name" value="PPase_ThiI"/>
    <property type="match status" value="1"/>
</dbReference>
<evidence type="ECO:0000256" key="16">
    <source>
        <dbReference type="ARBA" id="ARBA00077849"/>
    </source>
</evidence>
<evidence type="ECO:0000256" key="18">
    <source>
        <dbReference type="HAMAP-Rule" id="MF_00021"/>
    </source>
</evidence>
<dbReference type="AlphaFoldDB" id="A0A7T0C302"/>
<dbReference type="PROSITE" id="PS51165">
    <property type="entry name" value="THUMP"/>
    <property type="match status" value="1"/>
</dbReference>
<evidence type="ECO:0000256" key="15">
    <source>
        <dbReference type="ARBA" id="ARBA00075337"/>
    </source>
</evidence>
<sequence length="394" mass="43869">MSPVRTLLIRYDEIGLKGKNRKFFEQKLADNIRRVMGPKEYWKLTIPHGRILVETVDTEAERLADRLRFIPGIASYSIGVPVERELRAMAEAAIMMIRPRVEESSGMSFCVRSRRSDKSFPMPTPEIDREIGSQIMLALDGKGLSVDLVRPDYLLEIEIGKEATFIFDQRRPGIGGLPVGSSGNVLCLLSGGIDSPVAAFKMMRRGCRVHSIFFDNQPFLGAGGYEKVKRLAQIINRYQGEGRLYVVPFEEAQVAIRDLCRPKNRVVLYRRMMYRIAAALAGKIGAGALVTGESLGQVASQTLENLAAVSKTVSLPVFRPLIGMDKREIIQAAKEIETYSVSIEPQPDCCSVFMPKNPATKSRLHELEQDECGFPVDEFVATALNQFELIGPAN</sequence>
<dbReference type="InterPro" id="IPR004114">
    <property type="entry name" value="THUMP_dom"/>
</dbReference>
<dbReference type="InterPro" id="IPR054173">
    <property type="entry name" value="ThiI_fer"/>
</dbReference>
<evidence type="ECO:0000256" key="17">
    <source>
        <dbReference type="ARBA" id="ARBA00080570"/>
    </source>
</evidence>
<comment type="catalytic activity">
    <reaction evidence="10 18">
        <text>[ThiS sulfur-carrier protein]-C-terminal Gly-Gly-AMP + S-sulfanyl-L-cysteinyl-[cysteine desulfurase] + AH2 = [ThiS sulfur-carrier protein]-C-terminal-Gly-aminoethanethioate + L-cysteinyl-[cysteine desulfurase] + A + AMP + 2 H(+)</text>
        <dbReference type="Rhea" id="RHEA:43340"/>
        <dbReference type="Rhea" id="RHEA-COMP:12157"/>
        <dbReference type="Rhea" id="RHEA-COMP:12158"/>
        <dbReference type="Rhea" id="RHEA-COMP:12910"/>
        <dbReference type="Rhea" id="RHEA-COMP:19908"/>
        <dbReference type="ChEBI" id="CHEBI:13193"/>
        <dbReference type="ChEBI" id="CHEBI:15378"/>
        <dbReference type="ChEBI" id="CHEBI:17499"/>
        <dbReference type="ChEBI" id="CHEBI:29950"/>
        <dbReference type="ChEBI" id="CHEBI:61963"/>
        <dbReference type="ChEBI" id="CHEBI:90618"/>
        <dbReference type="ChEBI" id="CHEBI:232372"/>
        <dbReference type="ChEBI" id="CHEBI:456215"/>
    </reaction>
</comment>
<evidence type="ECO:0000259" key="19">
    <source>
        <dbReference type="PROSITE" id="PS51165"/>
    </source>
</evidence>
<dbReference type="EC" id="2.8.1.4" evidence="13 18"/>
<feature type="binding site" evidence="18">
    <location>
        <position position="301"/>
    </location>
    <ligand>
        <name>ATP</name>
        <dbReference type="ChEBI" id="CHEBI:30616"/>
    </ligand>
</feature>
<evidence type="ECO:0000256" key="7">
    <source>
        <dbReference type="ARBA" id="ARBA00022884"/>
    </source>
</evidence>
<dbReference type="KEGG" id="nva:G3M78_09485"/>
<dbReference type="GO" id="GO:0005524">
    <property type="term" value="F:ATP binding"/>
    <property type="evidence" value="ECO:0007669"/>
    <property type="project" value="UniProtKB-UniRule"/>
</dbReference>
<dbReference type="Proteomes" id="UP000594464">
    <property type="component" value="Chromosome"/>
</dbReference>
<dbReference type="GO" id="GO:0140741">
    <property type="term" value="F:tRNA-uracil-4 sulfurtransferase activity"/>
    <property type="evidence" value="ECO:0007669"/>
    <property type="project" value="UniProtKB-EC"/>
</dbReference>
<feature type="binding site" evidence="18">
    <location>
        <begin position="188"/>
        <end position="189"/>
    </location>
    <ligand>
        <name>ATP</name>
        <dbReference type="ChEBI" id="CHEBI:30616"/>
    </ligand>
</feature>
<evidence type="ECO:0000256" key="1">
    <source>
        <dbReference type="ARBA" id="ARBA00004496"/>
    </source>
</evidence>
<proteinExistence type="inferred from homology"/>
<dbReference type="Gene3D" id="3.30.2130.30">
    <property type="match status" value="1"/>
</dbReference>
<feature type="binding site" evidence="18">
    <location>
        <position position="292"/>
    </location>
    <ligand>
        <name>ATP</name>
        <dbReference type="ChEBI" id="CHEBI:30616"/>
    </ligand>
</feature>
<protein>
    <recommendedName>
        <fullName evidence="14 18">Probable tRNA sulfurtransferase</fullName>
        <ecNumber evidence="13 18">2.8.1.4</ecNumber>
    </recommendedName>
    <alternativeName>
        <fullName evidence="15 18">Sulfur carrier protein ThiS sulfurtransferase</fullName>
    </alternativeName>
    <alternativeName>
        <fullName evidence="16 18">Thiamine biosynthesis protein ThiI</fullName>
    </alternativeName>
    <alternativeName>
        <fullName evidence="17 18">tRNA 4-thiouridine synthase</fullName>
    </alternativeName>
</protein>
<comment type="caution">
    <text evidence="18">Lacks conserved residue(s) required for the propagation of feature annotation.</text>
</comment>
<evidence type="ECO:0000256" key="13">
    <source>
        <dbReference type="ARBA" id="ARBA00066827"/>
    </source>
</evidence>
<dbReference type="UniPathway" id="UPA00060"/>
<keyword evidence="2 18" id="KW-0963">Cytoplasm</keyword>
<evidence type="ECO:0000256" key="10">
    <source>
        <dbReference type="ARBA" id="ARBA00052330"/>
    </source>
</evidence>
<comment type="catalytic activity">
    <reaction evidence="9 18">
        <text>[ThiI sulfur-carrier protein]-S-sulfanyl-L-cysteine + a uridine in tRNA + 2 reduced [2Fe-2S]-[ferredoxin] + ATP + H(+) = [ThiI sulfur-carrier protein]-L-cysteine + a 4-thiouridine in tRNA + 2 oxidized [2Fe-2S]-[ferredoxin] + AMP + diphosphate</text>
        <dbReference type="Rhea" id="RHEA:24176"/>
        <dbReference type="Rhea" id="RHEA-COMP:10000"/>
        <dbReference type="Rhea" id="RHEA-COMP:10001"/>
        <dbReference type="Rhea" id="RHEA-COMP:13337"/>
        <dbReference type="Rhea" id="RHEA-COMP:13338"/>
        <dbReference type="Rhea" id="RHEA-COMP:13339"/>
        <dbReference type="Rhea" id="RHEA-COMP:13340"/>
        <dbReference type="ChEBI" id="CHEBI:15378"/>
        <dbReference type="ChEBI" id="CHEBI:29950"/>
        <dbReference type="ChEBI" id="CHEBI:30616"/>
        <dbReference type="ChEBI" id="CHEBI:33019"/>
        <dbReference type="ChEBI" id="CHEBI:33737"/>
        <dbReference type="ChEBI" id="CHEBI:33738"/>
        <dbReference type="ChEBI" id="CHEBI:61963"/>
        <dbReference type="ChEBI" id="CHEBI:65315"/>
        <dbReference type="ChEBI" id="CHEBI:136798"/>
        <dbReference type="ChEBI" id="CHEBI:456215"/>
        <dbReference type="EC" id="2.8.1.4"/>
    </reaction>
</comment>
<dbReference type="FunFam" id="3.40.50.620:FF:000053">
    <property type="entry name" value="Probable tRNA sulfurtransferase"/>
    <property type="match status" value="1"/>
</dbReference>
<reference evidence="21" key="1">
    <citation type="submission" date="2020-02" db="EMBL/GenBank/DDBJ databases">
        <title>Genomic and physiological characterization of two novel Nitrospinaceae genera.</title>
        <authorList>
            <person name="Mueller A.J."/>
            <person name="Jung M.-Y."/>
            <person name="Strachan C.R."/>
            <person name="Herbold C.W."/>
            <person name="Kirkegaard R.H."/>
            <person name="Daims H."/>
        </authorList>
    </citation>
    <scope>NUCLEOTIDE SEQUENCE [LARGE SCALE GENOMIC DNA]</scope>
</reference>
<dbReference type="GO" id="GO:0000049">
    <property type="term" value="F:tRNA binding"/>
    <property type="evidence" value="ECO:0007669"/>
    <property type="project" value="UniProtKB-UniRule"/>
</dbReference>
<organism evidence="20 21">
    <name type="scientific">Candidatus Nitrohelix vancouverensis</name>
    <dbReference type="NCBI Taxonomy" id="2705534"/>
    <lineage>
        <taxon>Bacteria</taxon>
        <taxon>Pseudomonadati</taxon>
        <taxon>Nitrospinota/Tectimicrobiota group</taxon>
        <taxon>Nitrospinota</taxon>
        <taxon>Nitrospinia</taxon>
        <taxon>Nitrospinales</taxon>
        <taxon>Nitrospinaceae</taxon>
        <taxon>Candidatus Nitrohelix</taxon>
    </lineage>
</organism>
<dbReference type="SUPFAM" id="SSF143437">
    <property type="entry name" value="THUMP domain-like"/>
    <property type="match status" value="1"/>
</dbReference>
<comment type="function">
    <text evidence="11 18">Catalyzes the ATP-dependent transfer of a sulfur to tRNA to produce 4-thiouridine in position 8 of tRNAs, which functions as a near-UV photosensor. Also catalyzes the transfer of sulfur to the sulfur carrier protein ThiS, forming ThiS-thiocarboxylate. This is a step in the synthesis of thiazole, in the thiamine biosynthesis pathway. The sulfur is donated as persulfide by IscS.</text>
</comment>
<feature type="domain" description="THUMP" evidence="19">
    <location>
        <begin position="61"/>
        <end position="170"/>
    </location>
</feature>
<dbReference type="GO" id="GO:0005829">
    <property type="term" value="C:cytosol"/>
    <property type="evidence" value="ECO:0007669"/>
    <property type="project" value="TreeGrafter"/>
</dbReference>
<keyword evidence="4 18" id="KW-0808">Transferase</keyword>
<dbReference type="GO" id="GO:0004810">
    <property type="term" value="F:CCA tRNA nucleotidyltransferase activity"/>
    <property type="evidence" value="ECO:0007669"/>
    <property type="project" value="InterPro"/>
</dbReference>
<dbReference type="PANTHER" id="PTHR43209">
    <property type="entry name" value="TRNA SULFURTRANSFERASE"/>
    <property type="match status" value="1"/>
</dbReference>
<accession>A0A7T0C302</accession>
<feature type="binding site" evidence="18">
    <location>
        <position position="270"/>
    </location>
    <ligand>
        <name>ATP</name>
        <dbReference type="ChEBI" id="CHEBI:30616"/>
    </ligand>
</feature>
<dbReference type="PANTHER" id="PTHR43209:SF1">
    <property type="entry name" value="TRNA SULFURTRANSFERASE"/>
    <property type="match status" value="1"/>
</dbReference>
<dbReference type="HAMAP" id="MF_00021">
    <property type="entry name" value="ThiI"/>
    <property type="match status" value="1"/>
</dbReference>
<dbReference type="GO" id="GO:0009229">
    <property type="term" value="P:thiamine diphosphate biosynthetic process"/>
    <property type="evidence" value="ECO:0007669"/>
    <property type="project" value="UniProtKB-UniRule"/>
</dbReference>
<dbReference type="EMBL" id="CP048620">
    <property type="protein sequence ID" value="QPJ65612.1"/>
    <property type="molecule type" value="Genomic_DNA"/>
</dbReference>
<dbReference type="SMART" id="SM00981">
    <property type="entry name" value="THUMP"/>
    <property type="match status" value="1"/>
</dbReference>
<comment type="similarity">
    <text evidence="12 18">Belongs to the ThiI family.</text>
</comment>
<dbReference type="NCBIfam" id="TIGR00342">
    <property type="entry name" value="tRNA uracil 4-sulfurtransferase ThiI"/>
    <property type="match status" value="1"/>
</dbReference>
<evidence type="ECO:0000256" key="5">
    <source>
        <dbReference type="ARBA" id="ARBA00022741"/>
    </source>
</evidence>
<gene>
    <name evidence="18 20" type="primary">thiI</name>
    <name evidence="20" type="ORF">G3M78_09485</name>
</gene>
<dbReference type="Pfam" id="PF02926">
    <property type="entry name" value="THUMP"/>
    <property type="match status" value="1"/>
</dbReference>
<dbReference type="GO" id="GO:0009228">
    <property type="term" value="P:thiamine biosynthetic process"/>
    <property type="evidence" value="ECO:0007669"/>
    <property type="project" value="UniProtKB-KW"/>
</dbReference>
<evidence type="ECO:0000256" key="12">
    <source>
        <dbReference type="ARBA" id="ARBA00061472"/>
    </source>
</evidence>
<evidence type="ECO:0000256" key="14">
    <source>
        <dbReference type="ARBA" id="ARBA00071867"/>
    </source>
</evidence>
<evidence type="ECO:0000256" key="8">
    <source>
        <dbReference type="ARBA" id="ARBA00022977"/>
    </source>
</evidence>